<name>A0A1F7X820_9BACT</name>
<dbReference type="AlphaFoldDB" id="A0A1F7X820"/>
<sequence>MALEQTITEASTQLEAAVGTLRELSSRQAAILEKYRLQIEKGIEKEKPEGYDAAPLVLVGQVETPRIVGWRADFRLPAGHHGLLRKWEQHSALRYDHHVRGNGLWLKEDSVKDTLSLRTDERISSNTSQFPQEVSELLNDFQEVFWQGAQPIYWRHTKAEGPKKRHFEIVTAEGADTPGRYTIEEITVSVARVWSGSGDFEEGIWSPSLWLSRLGVGKEKETMLKHTLSLPLVSTPFDRNIWEYLRKFEAEPTEEVVLTGYGRPQIDKGRQREPWSVRFLGTSFSAPVVGEGGYLDMSCEMIPLEDLLAESAKLEILTSPEHQSLFIEGVKVYQDRAVKRAIERKGEGQLAPFNGVNLNYALAGSALLRRLSAQK</sequence>
<dbReference type="EMBL" id="MGFU01000065">
    <property type="protein sequence ID" value="OGM11186.1"/>
    <property type="molecule type" value="Genomic_DNA"/>
</dbReference>
<proteinExistence type="predicted"/>
<comment type="caution">
    <text evidence="1">The sequence shown here is derived from an EMBL/GenBank/DDBJ whole genome shotgun (WGS) entry which is preliminary data.</text>
</comment>
<accession>A0A1F7X820</accession>
<evidence type="ECO:0000313" key="1">
    <source>
        <dbReference type="EMBL" id="OGM11186.1"/>
    </source>
</evidence>
<dbReference type="Proteomes" id="UP000179013">
    <property type="component" value="Unassembled WGS sequence"/>
</dbReference>
<evidence type="ECO:0000313" key="2">
    <source>
        <dbReference type="Proteomes" id="UP000179013"/>
    </source>
</evidence>
<gene>
    <name evidence="1" type="ORF">A2V80_00610</name>
</gene>
<reference evidence="1 2" key="1">
    <citation type="journal article" date="2016" name="Nat. Commun.">
        <title>Thousands of microbial genomes shed light on interconnected biogeochemical processes in an aquifer system.</title>
        <authorList>
            <person name="Anantharaman K."/>
            <person name="Brown C.T."/>
            <person name="Hug L.A."/>
            <person name="Sharon I."/>
            <person name="Castelle C.J."/>
            <person name="Probst A.J."/>
            <person name="Thomas B.C."/>
            <person name="Singh A."/>
            <person name="Wilkins M.J."/>
            <person name="Karaoz U."/>
            <person name="Brodie E.L."/>
            <person name="Williams K.H."/>
            <person name="Hubbard S.S."/>
            <person name="Banfield J.F."/>
        </authorList>
    </citation>
    <scope>NUCLEOTIDE SEQUENCE [LARGE SCALE GENOMIC DNA]</scope>
</reference>
<protein>
    <submittedName>
        <fullName evidence="1">Uncharacterized protein</fullName>
    </submittedName>
</protein>
<organism evidence="1 2">
    <name type="scientific">Candidatus Woesebacteria bacterium RBG_16_39_8b</name>
    <dbReference type="NCBI Taxonomy" id="1802482"/>
    <lineage>
        <taxon>Bacteria</taxon>
        <taxon>Candidatus Woeseibacteriota</taxon>
    </lineage>
</organism>